<evidence type="ECO:0000256" key="2">
    <source>
        <dbReference type="ARBA" id="ARBA00022475"/>
    </source>
</evidence>
<feature type="transmembrane region" description="Helical" evidence="6">
    <location>
        <begin position="134"/>
        <end position="152"/>
    </location>
</feature>
<dbReference type="InterPro" id="IPR032694">
    <property type="entry name" value="CopC/D"/>
</dbReference>
<dbReference type="AlphaFoldDB" id="A0A1W1VGH2"/>
<dbReference type="Pfam" id="PF05425">
    <property type="entry name" value="CopD"/>
    <property type="match status" value="1"/>
</dbReference>
<protein>
    <submittedName>
        <fullName evidence="8">Putative copper resistance protein D</fullName>
    </submittedName>
</protein>
<keyword evidence="2" id="KW-1003">Cell membrane</keyword>
<accession>A0A1W1VGH2</accession>
<feature type="transmembrane region" description="Helical" evidence="6">
    <location>
        <begin position="202"/>
        <end position="221"/>
    </location>
</feature>
<dbReference type="GO" id="GO:0005886">
    <property type="term" value="C:plasma membrane"/>
    <property type="evidence" value="ECO:0007669"/>
    <property type="project" value="UniProtKB-SubCell"/>
</dbReference>
<dbReference type="RefSeq" id="WP_084049013.1">
    <property type="nucleotide sequence ID" value="NZ_FWWU01000009.1"/>
</dbReference>
<feature type="transmembrane region" description="Helical" evidence="6">
    <location>
        <begin position="35"/>
        <end position="54"/>
    </location>
</feature>
<organism evidence="8 9">
    <name type="scientific">Deinococcus hopiensis KR-140</name>
    <dbReference type="NCBI Taxonomy" id="695939"/>
    <lineage>
        <taxon>Bacteria</taxon>
        <taxon>Thermotogati</taxon>
        <taxon>Deinococcota</taxon>
        <taxon>Deinococci</taxon>
        <taxon>Deinococcales</taxon>
        <taxon>Deinococcaceae</taxon>
        <taxon>Deinococcus</taxon>
    </lineage>
</organism>
<name>A0A1W1VGH2_9DEIO</name>
<dbReference type="Proteomes" id="UP000192582">
    <property type="component" value="Unassembled WGS sequence"/>
</dbReference>
<reference evidence="8 9" key="1">
    <citation type="submission" date="2017-04" db="EMBL/GenBank/DDBJ databases">
        <authorList>
            <person name="Afonso C.L."/>
            <person name="Miller P.J."/>
            <person name="Scott M.A."/>
            <person name="Spackman E."/>
            <person name="Goraichik I."/>
            <person name="Dimitrov K.M."/>
            <person name="Suarez D.L."/>
            <person name="Swayne D.E."/>
        </authorList>
    </citation>
    <scope>NUCLEOTIDE SEQUENCE [LARGE SCALE GENOMIC DNA]</scope>
    <source>
        <strain evidence="8 9">KR-140</strain>
    </source>
</reference>
<feature type="transmembrane region" description="Helical" evidence="6">
    <location>
        <begin position="233"/>
        <end position="251"/>
    </location>
</feature>
<keyword evidence="3 6" id="KW-0812">Transmembrane</keyword>
<feature type="transmembrane region" description="Helical" evidence="6">
    <location>
        <begin position="90"/>
        <end position="114"/>
    </location>
</feature>
<dbReference type="InterPro" id="IPR008457">
    <property type="entry name" value="Cu-R_CopD_dom"/>
</dbReference>
<evidence type="ECO:0000313" key="9">
    <source>
        <dbReference type="Proteomes" id="UP000192582"/>
    </source>
</evidence>
<dbReference type="OrthoDB" id="73723at2"/>
<evidence type="ECO:0000256" key="1">
    <source>
        <dbReference type="ARBA" id="ARBA00004651"/>
    </source>
</evidence>
<keyword evidence="5 6" id="KW-0472">Membrane</keyword>
<evidence type="ECO:0000256" key="6">
    <source>
        <dbReference type="SAM" id="Phobius"/>
    </source>
</evidence>
<comment type="subcellular location">
    <subcellularLocation>
        <location evidence="1">Cell membrane</location>
        <topology evidence="1">Multi-pass membrane protein</topology>
    </subcellularLocation>
</comment>
<evidence type="ECO:0000259" key="7">
    <source>
        <dbReference type="Pfam" id="PF05425"/>
    </source>
</evidence>
<sequence>MLPALAAAHLLTLLGALLLVGGAWSRRALTPGHPGHHLLAVGFGLLLLGTALEVGSTLRDLGFLTLDDAAAYLTGTVPGRAALTRLMGAALVLATELSAWPAPLFALAAALLLWGEAGAGHGATHGVTARLLTALHAGAMTVWLGGVTALLLHPLPTGDLARRFTPVALVCVSLLVYSGAALTVEHRGALGGLTGDPYGRTLLLKLGFFTFALLAALPVRRAFARGLPARPRLAAEALLLLAVLGVTATLGTTPPPTHAERGEAHGHGP</sequence>
<feature type="domain" description="Copper resistance protein D" evidence="7">
    <location>
        <begin position="160"/>
        <end position="250"/>
    </location>
</feature>
<proteinExistence type="predicted"/>
<dbReference type="GO" id="GO:0006825">
    <property type="term" value="P:copper ion transport"/>
    <property type="evidence" value="ECO:0007669"/>
    <property type="project" value="InterPro"/>
</dbReference>
<feature type="transmembrane region" description="Helical" evidence="6">
    <location>
        <begin position="164"/>
        <end position="182"/>
    </location>
</feature>
<dbReference type="PANTHER" id="PTHR34820:SF4">
    <property type="entry name" value="INNER MEMBRANE PROTEIN YEBZ"/>
    <property type="match status" value="1"/>
</dbReference>
<gene>
    <name evidence="8" type="ORF">SAMN00790413_01575</name>
</gene>
<dbReference type="PANTHER" id="PTHR34820">
    <property type="entry name" value="INNER MEMBRANE PROTEIN YEBZ"/>
    <property type="match status" value="1"/>
</dbReference>
<evidence type="ECO:0000256" key="5">
    <source>
        <dbReference type="ARBA" id="ARBA00023136"/>
    </source>
</evidence>
<evidence type="ECO:0000256" key="3">
    <source>
        <dbReference type="ARBA" id="ARBA00022692"/>
    </source>
</evidence>
<evidence type="ECO:0000256" key="4">
    <source>
        <dbReference type="ARBA" id="ARBA00022989"/>
    </source>
</evidence>
<keyword evidence="9" id="KW-1185">Reference proteome</keyword>
<dbReference type="EMBL" id="FWWU01000009">
    <property type="protein sequence ID" value="SMB92455.1"/>
    <property type="molecule type" value="Genomic_DNA"/>
</dbReference>
<dbReference type="STRING" id="695939.SAMN00790413_01575"/>
<keyword evidence="4 6" id="KW-1133">Transmembrane helix</keyword>
<evidence type="ECO:0000313" key="8">
    <source>
        <dbReference type="EMBL" id="SMB92455.1"/>
    </source>
</evidence>